<gene>
    <name evidence="2" type="ORF">MNB_SV-14-499</name>
</gene>
<evidence type="ECO:0000313" key="2">
    <source>
        <dbReference type="EMBL" id="SFV54439.1"/>
    </source>
</evidence>
<sequence length="294" mass="33576">MNYKNVTLIFLLLSTPILAFEDYDIDGVEDSKDLCPDTPFDVLVNKDGCPKSGEKSQPNNYFGRLTLKVGTDISRDESYEDDSSLNLYANYRYRNWDISISNSRSTTNSSDSKDNSYSDDDIYLSTGYLFNLPSSKLKLSIGSKIVNDDSDSTSSKQRRQGRFGNQYTREEESISSRDNDYFSSVNFTYLLNPKQDIFLYYGYTLSGDSKDMDYEDYSSFSMGTGYLLNNSWYTALSYNYTGSIYPDSDAQQSISWFNSYKFTKNIFATASYRYALDDLSYDHTLSLGLGISFQ</sequence>
<dbReference type="SUPFAM" id="SSF56935">
    <property type="entry name" value="Porins"/>
    <property type="match status" value="1"/>
</dbReference>
<evidence type="ECO:0000256" key="1">
    <source>
        <dbReference type="SAM" id="MobiDB-lite"/>
    </source>
</evidence>
<name>A0A1W1BLP3_9ZZZZ</name>
<organism evidence="2">
    <name type="scientific">hydrothermal vent metagenome</name>
    <dbReference type="NCBI Taxonomy" id="652676"/>
    <lineage>
        <taxon>unclassified sequences</taxon>
        <taxon>metagenomes</taxon>
        <taxon>ecological metagenomes</taxon>
    </lineage>
</organism>
<dbReference type="EMBL" id="FPHN01000035">
    <property type="protein sequence ID" value="SFV54439.1"/>
    <property type="molecule type" value="Genomic_DNA"/>
</dbReference>
<dbReference type="AlphaFoldDB" id="A0A1W1BLP3"/>
<protein>
    <submittedName>
        <fullName evidence="2">Uncharacterized protein</fullName>
    </submittedName>
</protein>
<accession>A0A1W1BLP3</accession>
<feature type="region of interest" description="Disordered" evidence="1">
    <location>
        <begin position="146"/>
        <end position="172"/>
    </location>
</feature>
<reference evidence="2" key="1">
    <citation type="submission" date="2016-10" db="EMBL/GenBank/DDBJ databases">
        <authorList>
            <person name="de Groot N.N."/>
        </authorList>
    </citation>
    <scope>NUCLEOTIDE SEQUENCE</scope>
</reference>
<proteinExistence type="predicted"/>